<evidence type="ECO:0000256" key="7">
    <source>
        <dbReference type="ARBA" id="ARBA00023136"/>
    </source>
</evidence>
<name>A0A7K1TBT8_9BACT</name>
<dbReference type="Pfam" id="PF01594">
    <property type="entry name" value="AI-2E_transport"/>
    <property type="match status" value="1"/>
</dbReference>
<evidence type="ECO:0000256" key="5">
    <source>
        <dbReference type="ARBA" id="ARBA00022692"/>
    </source>
</evidence>
<feature type="transmembrane region" description="Helical" evidence="9">
    <location>
        <begin position="171"/>
        <end position="190"/>
    </location>
</feature>
<keyword evidence="11" id="KW-1185">Reference proteome</keyword>
<feature type="transmembrane region" description="Helical" evidence="9">
    <location>
        <begin position="54"/>
        <end position="72"/>
    </location>
</feature>
<comment type="subcellular location">
    <subcellularLocation>
        <location evidence="1">Cell membrane</location>
        <topology evidence="1">Multi-pass membrane protein</topology>
    </subcellularLocation>
</comment>
<sequence>MLPPPNQFNQPRNLPGQSFNHAPTEIKQSPVVHYTFLLVGLSLLVFVLHKLDDLLLPLVYAILLSLLLMPLVTRLEKWRWPRMLAIAVSILLVFLAIAGLFTFFGSQIISLRSELPLIQSKLVVLFDQQQQALSQRFHFQPMSHDEVIDSSLTAIQAQSSKYLGSTLNTTLGVLSTVTLVPIYIFCFLYYRDHLRQFMFRFVEPDKRTVVLHTVDNIQNVVQGYMSGLFTVIVVVSIMNAIGLLALGVKYAIFFAIFASVLAVIPYIGIIVGSIIPALITYVETGSLTHGLLVVGVFMLVQFISDNILAPLITASKVSLNPLTAIIALILGAQLWGTPGMILSVPLSAVIKVVLDANKSTEPWGFLLGDVSDGEATKKDPSDDRGFLAKFWDQMRGKRPPLAPEPKLPSMSTTRRG</sequence>
<dbReference type="RefSeq" id="WP_157562502.1">
    <property type="nucleotide sequence ID" value="NZ_WQKZ01000001.1"/>
</dbReference>
<evidence type="ECO:0000256" key="1">
    <source>
        <dbReference type="ARBA" id="ARBA00004651"/>
    </source>
</evidence>
<dbReference type="EMBL" id="WQKZ01000001">
    <property type="protein sequence ID" value="MVN75772.1"/>
    <property type="molecule type" value="Genomic_DNA"/>
</dbReference>
<reference evidence="10 11" key="1">
    <citation type="submission" date="2019-12" db="EMBL/GenBank/DDBJ databases">
        <title>Hymenobacter sp. HMF4947 Genome sequencing and assembly.</title>
        <authorList>
            <person name="Kang H."/>
            <person name="Cha I."/>
            <person name="Kim H."/>
            <person name="Joh K."/>
        </authorList>
    </citation>
    <scope>NUCLEOTIDE SEQUENCE [LARGE SCALE GENOMIC DNA]</scope>
    <source>
        <strain evidence="10 11">HMF4947</strain>
    </source>
</reference>
<dbReference type="InterPro" id="IPR002549">
    <property type="entry name" value="AI-2E-like"/>
</dbReference>
<evidence type="ECO:0000256" key="6">
    <source>
        <dbReference type="ARBA" id="ARBA00022989"/>
    </source>
</evidence>
<dbReference type="GO" id="GO:0055085">
    <property type="term" value="P:transmembrane transport"/>
    <property type="evidence" value="ECO:0007669"/>
    <property type="project" value="TreeGrafter"/>
</dbReference>
<feature type="region of interest" description="Disordered" evidence="8">
    <location>
        <begin position="395"/>
        <end position="416"/>
    </location>
</feature>
<evidence type="ECO:0000256" key="9">
    <source>
        <dbReference type="SAM" id="Phobius"/>
    </source>
</evidence>
<feature type="transmembrane region" description="Helical" evidence="9">
    <location>
        <begin position="252"/>
        <end position="279"/>
    </location>
</feature>
<keyword evidence="4" id="KW-1003">Cell membrane</keyword>
<proteinExistence type="inferred from homology"/>
<keyword evidence="3" id="KW-0813">Transport</keyword>
<feature type="transmembrane region" description="Helical" evidence="9">
    <location>
        <begin position="291"/>
        <end position="312"/>
    </location>
</feature>
<evidence type="ECO:0000256" key="3">
    <source>
        <dbReference type="ARBA" id="ARBA00022448"/>
    </source>
</evidence>
<keyword evidence="6 9" id="KW-1133">Transmembrane helix</keyword>
<evidence type="ECO:0000313" key="10">
    <source>
        <dbReference type="EMBL" id="MVN75772.1"/>
    </source>
</evidence>
<accession>A0A7K1TBT8</accession>
<protein>
    <submittedName>
        <fullName evidence="10">AI-2E family transporter</fullName>
    </submittedName>
</protein>
<comment type="similarity">
    <text evidence="2">Belongs to the autoinducer-2 exporter (AI-2E) (TC 2.A.86) family.</text>
</comment>
<feature type="transmembrane region" description="Helical" evidence="9">
    <location>
        <begin position="84"/>
        <end position="109"/>
    </location>
</feature>
<comment type="caution">
    <text evidence="10">The sequence shown here is derived from an EMBL/GenBank/DDBJ whole genome shotgun (WGS) entry which is preliminary data.</text>
</comment>
<feature type="transmembrane region" description="Helical" evidence="9">
    <location>
        <begin position="324"/>
        <end position="350"/>
    </location>
</feature>
<keyword evidence="7 9" id="KW-0472">Membrane</keyword>
<evidence type="ECO:0000256" key="8">
    <source>
        <dbReference type="SAM" id="MobiDB-lite"/>
    </source>
</evidence>
<dbReference type="PANTHER" id="PTHR21716">
    <property type="entry name" value="TRANSMEMBRANE PROTEIN"/>
    <property type="match status" value="1"/>
</dbReference>
<feature type="transmembrane region" description="Helical" evidence="9">
    <location>
        <begin position="227"/>
        <end position="246"/>
    </location>
</feature>
<keyword evidence="5 9" id="KW-0812">Transmembrane</keyword>
<dbReference type="PANTHER" id="PTHR21716:SF53">
    <property type="entry name" value="PERMEASE PERM-RELATED"/>
    <property type="match status" value="1"/>
</dbReference>
<dbReference type="Proteomes" id="UP000441336">
    <property type="component" value="Unassembled WGS sequence"/>
</dbReference>
<evidence type="ECO:0000256" key="4">
    <source>
        <dbReference type="ARBA" id="ARBA00022475"/>
    </source>
</evidence>
<gene>
    <name evidence="10" type="ORF">GO988_05480</name>
</gene>
<evidence type="ECO:0000313" key="11">
    <source>
        <dbReference type="Proteomes" id="UP000441336"/>
    </source>
</evidence>
<dbReference type="GO" id="GO:0005886">
    <property type="term" value="C:plasma membrane"/>
    <property type="evidence" value="ECO:0007669"/>
    <property type="project" value="UniProtKB-SubCell"/>
</dbReference>
<feature type="transmembrane region" description="Helical" evidence="9">
    <location>
        <begin position="31"/>
        <end position="48"/>
    </location>
</feature>
<dbReference type="AlphaFoldDB" id="A0A7K1TBT8"/>
<evidence type="ECO:0000256" key="2">
    <source>
        <dbReference type="ARBA" id="ARBA00009773"/>
    </source>
</evidence>
<organism evidence="10 11">
    <name type="scientific">Hymenobacter ginkgonis</name>
    <dbReference type="NCBI Taxonomy" id="2682976"/>
    <lineage>
        <taxon>Bacteria</taxon>
        <taxon>Pseudomonadati</taxon>
        <taxon>Bacteroidota</taxon>
        <taxon>Cytophagia</taxon>
        <taxon>Cytophagales</taxon>
        <taxon>Hymenobacteraceae</taxon>
        <taxon>Hymenobacter</taxon>
    </lineage>
</organism>